<keyword evidence="2" id="KW-1185">Reference proteome</keyword>
<dbReference type="Proteomes" id="UP000052237">
    <property type="component" value="Unassembled WGS sequence"/>
</dbReference>
<proteinExistence type="predicted"/>
<comment type="caution">
    <text evidence="1">The sequence shown here is derived from an EMBL/GenBank/DDBJ whole genome shotgun (WGS) entry which is preliminary data.</text>
</comment>
<evidence type="ECO:0000313" key="2">
    <source>
        <dbReference type="Proteomes" id="UP000052237"/>
    </source>
</evidence>
<dbReference type="RefSeq" id="WP_059435503.1">
    <property type="nucleotide sequence ID" value="NZ_FAVB01000007.1"/>
</dbReference>
<name>A0A0S4SUI0_CAMHY</name>
<evidence type="ECO:0000313" key="1">
    <source>
        <dbReference type="EMBL" id="CUU90020.1"/>
    </source>
</evidence>
<reference evidence="1 2" key="1">
    <citation type="submission" date="2015-11" db="EMBL/GenBank/DDBJ databases">
        <authorList>
            <consortium name="Pathogen Informatics"/>
        </authorList>
    </citation>
    <scope>NUCLEOTIDE SEQUENCE [LARGE SCALE GENOMIC DNA]</scope>
    <source>
        <strain evidence="1 2">006A-0059</strain>
    </source>
</reference>
<organism evidence="1 2">
    <name type="scientific">Campylobacter hyointestinalis subsp. hyointestinalis</name>
    <dbReference type="NCBI Taxonomy" id="91352"/>
    <lineage>
        <taxon>Bacteria</taxon>
        <taxon>Pseudomonadati</taxon>
        <taxon>Campylobacterota</taxon>
        <taxon>Epsilonproteobacteria</taxon>
        <taxon>Campylobacterales</taxon>
        <taxon>Campylobacteraceae</taxon>
        <taxon>Campylobacter</taxon>
    </lineage>
</organism>
<gene>
    <name evidence="1" type="ORF">ERS686654_02059</name>
</gene>
<dbReference type="EMBL" id="FAVB01000007">
    <property type="protein sequence ID" value="CUU90020.1"/>
    <property type="molecule type" value="Genomic_DNA"/>
</dbReference>
<dbReference type="AlphaFoldDB" id="A0A0S4SUI0"/>
<sequence length="423" mass="45885">MTKKLLFIFLLQVSLFGKIVDKDQQKLADEASSLGSSLTNTLGGNMQNTIVNPMTTDSQFTTIDGKQSFKANLTCTNAKVSFMKIYYKVSTGNKVKIYVDIDTNFDGKKEQHFASAVDAGSICTKGFLNCKNGICDGYTVGYSKSDGFKLNSSGEHSVGSCICIDSSCGSPSVNAKKGVLEQISNLFYPKVAAANTDVIITKTVSNDEYIEFYGESSGQCDKDEGSNFAASKNPQTPNFDYANPPSADDQIYVTAGDKTSPYNALLNSSKNYNSNLDKVQEGVYQSHSVSKKTKTDTIANNPNSEVTTDLTYPVYNKDGSVSYNYTNVNANSDSIKELYCEVSWNEKSDDIFSDGTNRTNLNSNGMIEKFDIRKCSADNVCPIDKSKGEKISKACGKINNINKAAAAIAIIDQIGKEVMCGSQ</sequence>
<protein>
    <submittedName>
        <fullName evidence="1">Uncharacterized protein</fullName>
    </submittedName>
</protein>
<accession>A0A0S4SUI0</accession>